<keyword evidence="3 10" id="KW-0812">Transmembrane</keyword>
<keyword evidence="7 10" id="KW-0472">Membrane</keyword>
<evidence type="ECO:0000256" key="10">
    <source>
        <dbReference type="SAM" id="Phobius"/>
    </source>
</evidence>
<protein>
    <recommendedName>
        <fullName evidence="9">BOS complex subunit NCLN</fullName>
    </recommendedName>
</protein>
<evidence type="ECO:0000256" key="7">
    <source>
        <dbReference type="ARBA" id="ARBA00023136"/>
    </source>
</evidence>
<dbReference type="EMBL" id="OV121133">
    <property type="protein sequence ID" value="CAH0550977.1"/>
    <property type="molecule type" value="Genomic_DNA"/>
</dbReference>
<dbReference type="AlphaFoldDB" id="A0A9P0AYP0"/>
<evidence type="ECO:0000313" key="12">
    <source>
        <dbReference type="EMBL" id="CAH0550977.1"/>
    </source>
</evidence>
<dbReference type="CDD" id="cd03882">
    <property type="entry name" value="M28_nicalin_like"/>
    <property type="match status" value="1"/>
</dbReference>
<dbReference type="PIRSF" id="PIRSF011018">
    <property type="entry name" value="Nicalin"/>
    <property type="match status" value="1"/>
</dbReference>
<dbReference type="PANTHER" id="PTHR31826">
    <property type="entry name" value="NICALIN"/>
    <property type="match status" value="1"/>
</dbReference>
<dbReference type="Gene3D" id="3.40.630.10">
    <property type="entry name" value="Zn peptidases"/>
    <property type="match status" value="1"/>
</dbReference>
<sequence length="550" mass="61565">MWLEEVEEIFKGYLPYYVLVFLPIFIIISPANPVSASHEFPVYRMQHFDLHGVPHGCRSSNINLEARSVSGWSTSRHCVVAKLQDLTVDNFKSICTKAGALIIVLPHNVDKLKDEDYQHLLLLENAMLEEEISIPVYFSNWTPELDTVTTELLSNIDSNDLTKSAAENIISSVAANGYQVVVSTNNPSIKNDVKLATIHGHLQGYGSNGKIPTIAIVAHYDSFGVAPDLSYGADSNGSGVIILLELVRLFSHLYSDQKTRGKYNILFILSGGGKLNYAGSKKWLEDQIESNEGSIIQEASFVMCLDTLAAGDTLYMHVSKPPKEGSHSSQFLKDLKASAELRQPVTVEGVHKKINLADSLLAWEHERYSIKRLPAFTMSTLKNHRDFQRGTILDTKSRLSVERLTRNTKVIAEALASHIYNISNGDLFGQSLDVSKDYVETWLNYLSTQPRSPQLLSNKENPLVNYLKDNLGKNLRDVKITYTIPDKRDPSFQFYEVTKGTMNIYSVKPAVFDLILTLAIVMYLAVAYFAISYFPNMYNAACTLTAKKMQ</sequence>
<evidence type="ECO:0000256" key="6">
    <source>
        <dbReference type="ARBA" id="ARBA00022989"/>
    </source>
</evidence>
<evidence type="ECO:0000256" key="8">
    <source>
        <dbReference type="ARBA" id="ARBA00023180"/>
    </source>
</evidence>
<feature type="transmembrane region" description="Helical" evidence="10">
    <location>
        <begin position="16"/>
        <end position="35"/>
    </location>
</feature>
<accession>A0A9P0AYP0</accession>
<dbReference type="Pfam" id="PF04389">
    <property type="entry name" value="Peptidase_M28"/>
    <property type="match status" value="1"/>
</dbReference>
<dbReference type="InterPro" id="IPR007484">
    <property type="entry name" value="Peptidase_M28"/>
</dbReference>
<feature type="domain" description="Peptidase M28" evidence="11">
    <location>
        <begin position="213"/>
        <end position="337"/>
    </location>
</feature>
<organism evidence="12 13">
    <name type="scientific">Brassicogethes aeneus</name>
    <name type="common">Rape pollen beetle</name>
    <name type="synonym">Meligethes aeneus</name>
    <dbReference type="NCBI Taxonomy" id="1431903"/>
    <lineage>
        <taxon>Eukaryota</taxon>
        <taxon>Metazoa</taxon>
        <taxon>Ecdysozoa</taxon>
        <taxon>Arthropoda</taxon>
        <taxon>Hexapoda</taxon>
        <taxon>Insecta</taxon>
        <taxon>Pterygota</taxon>
        <taxon>Neoptera</taxon>
        <taxon>Endopterygota</taxon>
        <taxon>Coleoptera</taxon>
        <taxon>Polyphaga</taxon>
        <taxon>Cucujiformia</taxon>
        <taxon>Nitidulidae</taxon>
        <taxon>Meligethinae</taxon>
        <taxon>Brassicogethes</taxon>
    </lineage>
</organism>
<feature type="transmembrane region" description="Helical" evidence="10">
    <location>
        <begin position="510"/>
        <end position="531"/>
    </location>
</feature>
<proteinExistence type="inferred from homology"/>
<keyword evidence="8" id="KW-0325">Glycoprotein</keyword>
<keyword evidence="6 10" id="KW-1133">Transmembrane helix</keyword>
<reference evidence="12" key="1">
    <citation type="submission" date="2021-12" db="EMBL/GenBank/DDBJ databases">
        <authorList>
            <person name="King R."/>
        </authorList>
    </citation>
    <scope>NUCLEOTIDE SEQUENCE</scope>
</reference>
<evidence type="ECO:0000256" key="3">
    <source>
        <dbReference type="ARBA" id="ARBA00022692"/>
    </source>
</evidence>
<dbReference type="GO" id="GO:0005789">
    <property type="term" value="C:endoplasmic reticulum membrane"/>
    <property type="evidence" value="ECO:0007669"/>
    <property type="project" value="UniProtKB-SubCell"/>
</dbReference>
<comment type="similarity">
    <text evidence="2">Belongs to the nicastrin family.</text>
</comment>
<comment type="subcellular location">
    <subcellularLocation>
        <location evidence="1">Endoplasmic reticulum membrane</location>
        <topology evidence="1">Single-pass membrane protein</topology>
    </subcellularLocation>
</comment>
<dbReference type="InterPro" id="IPR016574">
    <property type="entry name" value="Nicalin"/>
</dbReference>
<dbReference type="OrthoDB" id="5913609at2759"/>
<evidence type="ECO:0000313" key="13">
    <source>
        <dbReference type="Proteomes" id="UP001154078"/>
    </source>
</evidence>
<dbReference type="GO" id="GO:0009966">
    <property type="term" value="P:regulation of signal transduction"/>
    <property type="evidence" value="ECO:0007669"/>
    <property type="project" value="InterPro"/>
</dbReference>
<gene>
    <name evidence="12" type="ORF">MELIAE_LOCUS3683</name>
</gene>
<dbReference type="SUPFAM" id="SSF53187">
    <property type="entry name" value="Zn-dependent exopeptidases"/>
    <property type="match status" value="1"/>
</dbReference>
<name>A0A9P0AYP0_BRAAE</name>
<evidence type="ECO:0000256" key="5">
    <source>
        <dbReference type="ARBA" id="ARBA00022824"/>
    </source>
</evidence>
<evidence type="ECO:0000259" key="11">
    <source>
        <dbReference type="Pfam" id="PF04389"/>
    </source>
</evidence>
<keyword evidence="13" id="KW-1185">Reference proteome</keyword>
<evidence type="ECO:0000256" key="2">
    <source>
        <dbReference type="ARBA" id="ARBA00007717"/>
    </source>
</evidence>
<keyword evidence="5" id="KW-0256">Endoplasmic reticulum</keyword>
<evidence type="ECO:0000256" key="9">
    <source>
        <dbReference type="ARBA" id="ARBA00034873"/>
    </source>
</evidence>
<evidence type="ECO:0000256" key="4">
    <source>
        <dbReference type="ARBA" id="ARBA00022729"/>
    </source>
</evidence>
<dbReference type="Proteomes" id="UP001154078">
    <property type="component" value="Chromosome 2"/>
</dbReference>
<evidence type="ECO:0000256" key="1">
    <source>
        <dbReference type="ARBA" id="ARBA00004389"/>
    </source>
</evidence>
<keyword evidence="4" id="KW-0732">Signal</keyword>